<protein>
    <submittedName>
        <fullName evidence="2">Phenol degradation protein</fullName>
    </submittedName>
</protein>
<evidence type="ECO:0000313" key="3">
    <source>
        <dbReference type="Proteomes" id="UP000270530"/>
    </source>
</evidence>
<proteinExistence type="predicted"/>
<keyword evidence="1" id="KW-0732">Signal</keyword>
<keyword evidence="3" id="KW-1185">Reference proteome</keyword>
<feature type="signal peptide" evidence="1">
    <location>
        <begin position="1"/>
        <end position="25"/>
    </location>
</feature>
<sequence length="302" mass="33255">MHRSMKHWMAGSLLAAAAAPTTALADASAHYVPGVEGIKAASVPPAGLYLRLYGVAYRSDDIRVDTPSGNGAIPGHTSADVDAFVPRIIWISDKKFLGADFGMDALWPYEHKHIEVGPMHTSKTGMGDLYLNPVILAWHGKQYDTVFCIGYWTDVGDYHREDPASTGQGYSNAMFTLGGTWYPDSDRRWALSILNRYETLASKIRHTDVTPGDNWVAEWGISYQISPSTNIGLVGYDSWQVERDDAPHGVPTPKDSVHAVGGQWSFHSHSLGMLFDVALYHEYDAQHHPKGNTGRVTLTIPF</sequence>
<dbReference type="Proteomes" id="UP000270530">
    <property type="component" value="Chromosome"/>
</dbReference>
<reference evidence="3" key="1">
    <citation type="submission" date="2018-04" db="EMBL/GenBank/DDBJ databases">
        <authorList>
            <person name="Watanabe M."/>
            <person name="Kojima H."/>
        </authorList>
    </citation>
    <scope>NUCLEOTIDE SEQUENCE [LARGE SCALE GENOMIC DNA]</scope>
    <source>
        <strain evidence="3">Dysh456</strain>
    </source>
</reference>
<reference evidence="3" key="2">
    <citation type="submission" date="2018-06" db="EMBL/GenBank/DDBJ databases">
        <title>Genome sequence of Rhodanobacteraceae bacterium strain Dysh456.</title>
        <authorList>
            <person name="Fukui M."/>
        </authorList>
    </citation>
    <scope>NUCLEOTIDE SEQUENCE [LARGE SCALE GENOMIC DNA]</scope>
    <source>
        <strain evidence="3">Dysh456</strain>
    </source>
</reference>
<evidence type="ECO:0000256" key="1">
    <source>
        <dbReference type="SAM" id="SignalP"/>
    </source>
</evidence>
<organism evidence="2 3">
    <name type="scientific">Aerosticca soli</name>
    <dbReference type="NCBI Taxonomy" id="2010829"/>
    <lineage>
        <taxon>Bacteria</taxon>
        <taxon>Pseudomonadati</taxon>
        <taxon>Pseudomonadota</taxon>
        <taxon>Gammaproteobacteria</taxon>
        <taxon>Lysobacterales</taxon>
        <taxon>Rhodanobacteraceae</taxon>
        <taxon>Aerosticca</taxon>
    </lineage>
</organism>
<evidence type="ECO:0000313" key="2">
    <source>
        <dbReference type="EMBL" id="BBD79540.1"/>
    </source>
</evidence>
<feature type="chain" id="PRO_5016343807" evidence="1">
    <location>
        <begin position="26"/>
        <end position="302"/>
    </location>
</feature>
<gene>
    <name evidence="2" type="ORF">ALSL_0875</name>
</gene>
<dbReference type="OrthoDB" id="8639774at2"/>
<name>A0A2Z6E3B2_9GAMM</name>
<dbReference type="Pfam" id="PF13557">
    <property type="entry name" value="Phenol_MetA_deg"/>
    <property type="match status" value="1"/>
</dbReference>
<dbReference type="EMBL" id="AP018560">
    <property type="protein sequence ID" value="BBD79540.1"/>
    <property type="molecule type" value="Genomic_DNA"/>
</dbReference>
<dbReference type="AlphaFoldDB" id="A0A2Z6E3B2"/>
<accession>A0A2Z6E3B2</accession>
<dbReference type="KEGG" id="rbd:ALSL_0875"/>
<dbReference type="InterPro" id="IPR025737">
    <property type="entry name" value="FApF"/>
</dbReference>